<protein>
    <recommendedName>
        <fullName evidence="2">C2H2-type domain-containing protein</fullName>
    </recommendedName>
</protein>
<dbReference type="InterPro" id="IPR036236">
    <property type="entry name" value="Znf_C2H2_sf"/>
</dbReference>
<proteinExistence type="predicted"/>
<dbReference type="SUPFAM" id="SSF57667">
    <property type="entry name" value="beta-beta-alpha zinc fingers"/>
    <property type="match status" value="1"/>
</dbReference>
<evidence type="ECO:0000313" key="3">
    <source>
        <dbReference type="EMBL" id="KZT34168.1"/>
    </source>
</evidence>
<organism evidence="3 4">
    <name type="scientific">Sistotremastrum suecicum HHB10207 ss-3</name>
    <dbReference type="NCBI Taxonomy" id="1314776"/>
    <lineage>
        <taxon>Eukaryota</taxon>
        <taxon>Fungi</taxon>
        <taxon>Dikarya</taxon>
        <taxon>Basidiomycota</taxon>
        <taxon>Agaricomycotina</taxon>
        <taxon>Agaricomycetes</taxon>
        <taxon>Sistotremastrales</taxon>
        <taxon>Sistotremastraceae</taxon>
        <taxon>Sistotremastrum</taxon>
    </lineage>
</organism>
<dbReference type="AlphaFoldDB" id="A0A165ZCK0"/>
<reference evidence="3 4" key="1">
    <citation type="journal article" date="2016" name="Mol. Biol. Evol.">
        <title>Comparative Genomics of Early-Diverging Mushroom-Forming Fungi Provides Insights into the Origins of Lignocellulose Decay Capabilities.</title>
        <authorList>
            <person name="Nagy L.G."/>
            <person name="Riley R."/>
            <person name="Tritt A."/>
            <person name="Adam C."/>
            <person name="Daum C."/>
            <person name="Floudas D."/>
            <person name="Sun H."/>
            <person name="Yadav J.S."/>
            <person name="Pangilinan J."/>
            <person name="Larsson K.H."/>
            <person name="Matsuura K."/>
            <person name="Barry K."/>
            <person name="Labutti K."/>
            <person name="Kuo R."/>
            <person name="Ohm R.A."/>
            <person name="Bhattacharya S.S."/>
            <person name="Shirouzu T."/>
            <person name="Yoshinaga Y."/>
            <person name="Martin F.M."/>
            <person name="Grigoriev I.V."/>
            <person name="Hibbett D.S."/>
        </authorList>
    </citation>
    <scope>NUCLEOTIDE SEQUENCE [LARGE SCALE GENOMIC DNA]</scope>
    <source>
        <strain evidence="3 4">HHB10207 ss-3</strain>
    </source>
</reference>
<sequence length="62" mass="6895">MRANNTKIIAAKAMTATRPRTSSTSQSLSRLNRGPQGYSCHYCNRIVTLRADLVRHKIIHGA</sequence>
<keyword evidence="1" id="KW-0862">Zinc</keyword>
<evidence type="ECO:0000256" key="1">
    <source>
        <dbReference type="PROSITE-ProRule" id="PRU00042"/>
    </source>
</evidence>
<keyword evidence="1" id="KW-0479">Metal-binding</keyword>
<dbReference type="PROSITE" id="PS50157">
    <property type="entry name" value="ZINC_FINGER_C2H2_2"/>
    <property type="match status" value="1"/>
</dbReference>
<evidence type="ECO:0000259" key="2">
    <source>
        <dbReference type="PROSITE" id="PS50157"/>
    </source>
</evidence>
<keyword evidence="4" id="KW-1185">Reference proteome</keyword>
<accession>A0A165ZCK0</accession>
<dbReference type="EMBL" id="KV428196">
    <property type="protein sequence ID" value="KZT34168.1"/>
    <property type="molecule type" value="Genomic_DNA"/>
</dbReference>
<dbReference type="InterPro" id="IPR013087">
    <property type="entry name" value="Znf_C2H2_type"/>
</dbReference>
<evidence type="ECO:0000313" key="4">
    <source>
        <dbReference type="Proteomes" id="UP000076798"/>
    </source>
</evidence>
<keyword evidence="1" id="KW-0863">Zinc-finger</keyword>
<gene>
    <name evidence="3" type="ORF">SISSUDRAFT_1122443</name>
</gene>
<feature type="domain" description="C2H2-type" evidence="2">
    <location>
        <begin position="38"/>
        <end position="62"/>
    </location>
</feature>
<dbReference type="PROSITE" id="PS00028">
    <property type="entry name" value="ZINC_FINGER_C2H2_1"/>
    <property type="match status" value="1"/>
</dbReference>
<name>A0A165ZCK0_9AGAM</name>
<dbReference type="GO" id="GO:0008270">
    <property type="term" value="F:zinc ion binding"/>
    <property type="evidence" value="ECO:0007669"/>
    <property type="project" value="UniProtKB-KW"/>
</dbReference>
<dbReference type="Proteomes" id="UP000076798">
    <property type="component" value="Unassembled WGS sequence"/>
</dbReference>